<evidence type="ECO:0000313" key="12">
    <source>
        <dbReference type="Proteomes" id="UP000017127"/>
    </source>
</evidence>
<keyword evidence="12" id="KW-1185">Reference proteome</keyword>
<dbReference type="AlphaFoldDB" id="U7QLY1"/>
<name>U7QLY1_9CYAN</name>
<dbReference type="GO" id="GO:0000428">
    <property type="term" value="C:DNA-directed RNA polymerase complex"/>
    <property type="evidence" value="ECO:0007669"/>
    <property type="project" value="UniProtKB-KW"/>
</dbReference>
<comment type="subunit">
    <text evidence="10">In cyanobacteria the RNAP catalytic core is composed of 2 alpha, 1 beta, 1 beta', 1 gamma and 1 omega subunit. When a sigma factor is associated with the core the holoenzyme is formed, which can initiate transcription.</text>
</comment>
<comment type="catalytic activity">
    <reaction evidence="9 10">
        <text>RNA(n) + a ribonucleoside 5'-triphosphate = RNA(n+1) + diphosphate</text>
        <dbReference type="Rhea" id="RHEA:21248"/>
        <dbReference type="Rhea" id="RHEA-COMP:14527"/>
        <dbReference type="Rhea" id="RHEA-COMP:17342"/>
        <dbReference type="ChEBI" id="CHEBI:33019"/>
        <dbReference type="ChEBI" id="CHEBI:61557"/>
        <dbReference type="ChEBI" id="CHEBI:140395"/>
        <dbReference type="EC" id="2.7.7.6"/>
    </reaction>
</comment>
<organism evidence="11 12">
    <name type="scientific">Lyngbya aestuarii BL J</name>
    <dbReference type="NCBI Taxonomy" id="1348334"/>
    <lineage>
        <taxon>Bacteria</taxon>
        <taxon>Bacillati</taxon>
        <taxon>Cyanobacteriota</taxon>
        <taxon>Cyanophyceae</taxon>
        <taxon>Oscillatoriophycideae</taxon>
        <taxon>Oscillatoriales</taxon>
        <taxon>Microcoleaceae</taxon>
        <taxon>Lyngbya</taxon>
    </lineage>
</organism>
<evidence type="ECO:0000256" key="7">
    <source>
        <dbReference type="ARBA" id="ARBA00023163"/>
    </source>
</evidence>
<evidence type="ECO:0000256" key="1">
    <source>
        <dbReference type="ARBA" id="ARBA00006711"/>
    </source>
</evidence>
<dbReference type="InterPro" id="IPR006110">
    <property type="entry name" value="Pol_omega/Rpo6/RPB6"/>
</dbReference>
<evidence type="ECO:0000313" key="11">
    <source>
        <dbReference type="EMBL" id="ERT08302.1"/>
    </source>
</evidence>
<evidence type="ECO:0000256" key="4">
    <source>
        <dbReference type="ARBA" id="ARBA00022478"/>
    </source>
</evidence>
<dbReference type="NCBIfam" id="NF001574">
    <property type="entry name" value="PRK00392.2-5"/>
    <property type="match status" value="1"/>
</dbReference>
<keyword evidence="5 10" id="KW-0808">Transferase</keyword>
<keyword evidence="4 10" id="KW-0240">DNA-directed RNA polymerase</keyword>
<dbReference type="SUPFAM" id="SSF63562">
    <property type="entry name" value="RPB6/omega subunit-like"/>
    <property type="match status" value="1"/>
</dbReference>
<gene>
    <name evidence="10" type="primary">rpoZ</name>
    <name evidence="11" type="ORF">M595_1711</name>
</gene>
<dbReference type="GO" id="GO:0006351">
    <property type="term" value="P:DNA-templated transcription"/>
    <property type="evidence" value="ECO:0007669"/>
    <property type="project" value="UniProtKB-UniRule"/>
</dbReference>
<evidence type="ECO:0000256" key="9">
    <source>
        <dbReference type="ARBA" id="ARBA00048552"/>
    </source>
</evidence>
<evidence type="ECO:0000256" key="10">
    <source>
        <dbReference type="HAMAP-Rule" id="MF_00366"/>
    </source>
</evidence>
<dbReference type="RefSeq" id="WP_023065549.1">
    <property type="nucleotide sequence ID" value="NZ_AUZM01000012.1"/>
</dbReference>
<evidence type="ECO:0000256" key="6">
    <source>
        <dbReference type="ARBA" id="ARBA00022695"/>
    </source>
</evidence>
<evidence type="ECO:0000256" key="8">
    <source>
        <dbReference type="ARBA" id="ARBA00029924"/>
    </source>
</evidence>
<proteinExistence type="inferred from homology"/>
<dbReference type="GO" id="GO:0003899">
    <property type="term" value="F:DNA-directed RNA polymerase activity"/>
    <property type="evidence" value="ECO:0007669"/>
    <property type="project" value="UniProtKB-UniRule"/>
</dbReference>
<sequence length="80" mass="9184">MYNTISSVNSHEINRLSEQLIKSGSSSRYQIIVQVAKRAKRFRYEDFDNPNASEVKPVVRAIVEMSDEVNQPELIIDEIS</sequence>
<dbReference type="HAMAP" id="MF_00366">
    <property type="entry name" value="RNApol_bact_RpoZ"/>
    <property type="match status" value="1"/>
</dbReference>
<evidence type="ECO:0000256" key="5">
    <source>
        <dbReference type="ARBA" id="ARBA00022679"/>
    </source>
</evidence>
<accession>U7QLY1</accession>
<reference evidence="11 12" key="1">
    <citation type="journal article" date="2013" name="Front. Microbiol.">
        <title>Comparative genomic analyses of the cyanobacterium, Lyngbya aestuarii BL J, a powerful hydrogen producer.</title>
        <authorList>
            <person name="Kothari A."/>
            <person name="Vaughn M."/>
            <person name="Garcia-Pichel F."/>
        </authorList>
    </citation>
    <scope>NUCLEOTIDE SEQUENCE [LARGE SCALE GENOMIC DNA]</scope>
    <source>
        <strain evidence="11 12">BL J</strain>
    </source>
</reference>
<comment type="caution">
    <text evidence="11">The sequence shown here is derived from an EMBL/GenBank/DDBJ whole genome shotgun (WGS) entry which is preliminary data.</text>
</comment>
<keyword evidence="6 10" id="KW-0548">Nucleotidyltransferase</keyword>
<comment type="similarity">
    <text evidence="1 10">Belongs to the RNA polymerase subunit omega family.</text>
</comment>
<keyword evidence="7 10" id="KW-0804">Transcription</keyword>
<evidence type="ECO:0000256" key="3">
    <source>
        <dbReference type="ARBA" id="ARBA00013725"/>
    </source>
</evidence>
<evidence type="ECO:0000256" key="2">
    <source>
        <dbReference type="ARBA" id="ARBA00012418"/>
    </source>
</evidence>
<dbReference type="InterPro" id="IPR036161">
    <property type="entry name" value="RPB6/omega-like_sf"/>
</dbReference>
<protein>
    <recommendedName>
        <fullName evidence="3 10">DNA-directed RNA polymerase subunit omega</fullName>
        <shortName evidence="10">RNAP omega subunit</shortName>
        <ecNumber evidence="2 10">2.7.7.6</ecNumber>
    </recommendedName>
    <alternativeName>
        <fullName evidence="10">RNA polymerase omega subunit</fullName>
    </alternativeName>
    <alternativeName>
        <fullName evidence="8 10">Transcriptase subunit omega</fullName>
    </alternativeName>
</protein>
<dbReference type="GO" id="GO:0003677">
    <property type="term" value="F:DNA binding"/>
    <property type="evidence" value="ECO:0007669"/>
    <property type="project" value="UniProtKB-UniRule"/>
</dbReference>
<dbReference type="EC" id="2.7.7.6" evidence="2 10"/>
<dbReference type="EMBL" id="AUZM01000012">
    <property type="protein sequence ID" value="ERT08302.1"/>
    <property type="molecule type" value="Genomic_DNA"/>
</dbReference>
<dbReference type="Pfam" id="PF01192">
    <property type="entry name" value="RNA_pol_Rpb6"/>
    <property type="match status" value="1"/>
</dbReference>
<dbReference type="OrthoDB" id="463386at2"/>
<dbReference type="InterPro" id="IPR003716">
    <property type="entry name" value="DNA-dir_RNA_pol_omega"/>
</dbReference>
<dbReference type="Proteomes" id="UP000017127">
    <property type="component" value="Unassembled WGS sequence"/>
</dbReference>
<comment type="function">
    <text evidence="10">Promotes RNA polymerase assembly. Latches the N- and C-terminal regions of the beta' subunit thereby facilitating its interaction with the beta and alpha subunits.</text>
</comment>